<dbReference type="EMBL" id="AMGV01000001">
    <property type="protein sequence ID" value="KEF62566.1"/>
    <property type="molecule type" value="Genomic_DNA"/>
</dbReference>
<dbReference type="PROSITE" id="PS51635">
    <property type="entry name" value="PNPLA"/>
    <property type="match status" value="1"/>
</dbReference>
<dbReference type="GO" id="GO:0047499">
    <property type="term" value="F:calcium-independent phospholipase A2 activity"/>
    <property type="evidence" value="ECO:0007669"/>
    <property type="project" value="TreeGrafter"/>
</dbReference>
<evidence type="ECO:0000259" key="5">
    <source>
        <dbReference type="PROSITE" id="PS51635"/>
    </source>
</evidence>
<reference evidence="6 7" key="1">
    <citation type="submission" date="2013-03" db="EMBL/GenBank/DDBJ databases">
        <title>The Genome Sequence of Exophiala aquamarina CBS 119918.</title>
        <authorList>
            <consortium name="The Broad Institute Genomics Platform"/>
            <person name="Cuomo C."/>
            <person name="de Hoog S."/>
            <person name="Gorbushina A."/>
            <person name="Walker B."/>
            <person name="Young S.K."/>
            <person name="Zeng Q."/>
            <person name="Gargeya S."/>
            <person name="Fitzgerald M."/>
            <person name="Haas B."/>
            <person name="Abouelleil A."/>
            <person name="Allen A.W."/>
            <person name="Alvarado L."/>
            <person name="Arachchi H.M."/>
            <person name="Berlin A.M."/>
            <person name="Chapman S.B."/>
            <person name="Gainer-Dewar J."/>
            <person name="Goldberg J."/>
            <person name="Griggs A."/>
            <person name="Gujja S."/>
            <person name="Hansen M."/>
            <person name="Howarth C."/>
            <person name="Imamovic A."/>
            <person name="Ireland A."/>
            <person name="Larimer J."/>
            <person name="McCowan C."/>
            <person name="Murphy C."/>
            <person name="Pearson M."/>
            <person name="Poon T.W."/>
            <person name="Priest M."/>
            <person name="Roberts A."/>
            <person name="Saif S."/>
            <person name="Shea T."/>
            <person name="Sisk P."/>
            <person name="Sykes S."/>
            <person name="Wortman J."/>
            <person name="Nusbaum C."/>
            <person name="Birren B."/>
        </authorList>
    </citation>
    <scope>NUCLEOTIDE SEQUENCE [LARGE SCALE GENOMIC DNA]</scope>
    <source>
        <strain evidence="6 7">CBS 119918</strain>
    </source>
</reference>
<feature type="non-terminal residue" evidence="6">
    <location>
        <position position="1"/>
    </location>
</feature>
<evidence type="ECO:0000313" key="6">
    <source>
        <dbReference type="EMBL" id="KEF62566.1"/>
    </source>
</evidence>
<protein>
    <recommendedName>
        <fullName evidence="5">PNPLA domain-containing protein</fullName>
    </recommendedName>
</protein>
<dbReference type="VEuPathDB" id="FungiDB:A1O9_00539"/>
<dbReference type="GO" id="GO:0016042">
    <property type="term" value="P:lipid catabolic process"/>
    <property type="evidence" value="ECO:0007669"/>
    <property type="project" value="UniProtKB-UniRule"/>
</dbReference>
<evidence type="ECO:0000256" key="3">
    <source>
        <dbReference type="ARBA" id="ARBA00023098"/>
    </source>
</evidence>
<dbReference type="Gene3D" id="3.40.1090.10">
    <property type="entry name" value="Cytosolic phospholipase A2 catalytic domain"/>
    <property type="match status" value="1"/>
</dbReference>
<name>A0A072PRR1_9EURO</name>
<dbReference type="GO" id="GO:0046486">
    <property type="term" value="P:glycerolipid metabolic process"/>
    <property type="evidence" value="ECO:0007669"/>
    <property type="project" value="UniProtKB-ARBA"/>
</dbReference>
<dbReference type="InterPro" id="IPR016035">
    <property type="entry name" value="Acyl_Trfase/lysoPLipase"/>
</dbReference>
<dbReference type="Pfam" id="PF01734">
    <property type="entry name" value="Patatin"/>
    <property type="match status" value="1"/>
</dbReference>
<feature type="short sequence motif" description="GXGXXG" evidence="4">
    <location>
        <begin position="5"/>
        <end position="10"/>
    </location>
</feature>
<feature type="non-terminal residue" evidence="6">
    <location>
        <position position="365"/>
    </location>
</feature>
<evidence type="ECO:0000256" key="2">
    <source>
        <dbReference type="ARBA" id="ARBA00022963"/>
    </source>
</evidence>
<keyword evidence="7" id="KW-1185">Reference proteome</keyword>
<dbReference type="AlphaFoldDB" id="A0A072PRR1"/>
<evidence type="ECO:0000313" key="7">
    <source>
        <dbReference type="Proteomes" id="UP000027920"/>
    </source>
</evidence>
<dbReference type="Proteomes" id="UP000027920">
    <property type="component" value="Unassembled WGS sequence"/>
</dbReference>
<feature type="active site" description="Proton acceptor" evidence="4">
    <location>
        <position position="199"/>
    </location>
</feature>
<dbReference type="GO" id="GO:0019369">
    <property type="term" value="P:arachidonate metabolic process"/>
    <property type="evidence" value="ECO:0007669"/>
    <property type="project" value="TreeGrafter"/>
</dbReference>
<feature type="short sequence motif" description="GXSXG" evidence="4">
    <location>
        <begin position="52"/>
        <end position="56"/>
    </location>
</feature>
<organism evidence="6 7">
    <name type="scientific">Exophiala aquamarina CBS 119918</name>
    <dbReference type="NCBI Taxonomy" id="1182545"/>
    <lineage>
        <taxon>Eukaryota</taxon>
        <taxon>Fungi</taxon>
        <taxon>Dikarya</taxon>
        <taxon>Ascomycota</taxon>
        <taxon>Pezizomycotina</taxon>
        <taxon>Eurotiomycetes</taxon>
        <taxon>Chaetothyriomycetidae</taxon>
        <taxon>Chaetothyriales</taxon>
        <taxon>Herpotrichiellaceae</taxon>
        <taxon>Exophiala</taxon>
    </lineage>
</organism>
<gene>
    <name evidence="6" type="ORF">A1O9_00539</name>
</gene>
<keyword evidence="3 4" id="KW-0443">Lipid metabolism</keyword>
<dbReference type="GO" id="GO:0016020">
    <property type="term" value="C:membrane"/>
    <property type="evidence" value="ECO:0007669"/>
    <property type="project" value="TreeGrafter"/>
</dbReference>
<keyword evidence="2 4" id="KW-0442">Lipid degradation</keyword>
<feature type="short sequence motif" description="DGA/G" evidence="4">
    <location>
        <begin position="199"/>
        <end position="201"/>
    </location>
</feature>
<keyword evidence="1 4" id="KW-0378">Hydrolase</keyword>
<dbReference type="OrthoDB" id="1658288at2759"/>
<comment type="caution">
    <text evidence="6">The sequence shown here is derived from an EMBL/GenBank/DDBJ whole genome shotgun (WGS) entry which is preliminary data.</text>
</comment>
<evidence type="ECO:0000256" key="1">
    <source>
        <dbReference type="ARBA" id="ARBA00022801"/>
    </source>
</evidence>
<dbReference type="RefSeq" id="XP_013265156.1">
    <property type="nucleotide sequence ID" value="XM_013409702.1"/>
</dbReference>
<proteinExistence type="predicted"/>
<dbReference type="PANTHER" id="PTHR24185:SF1">
    <property type="entry name" value="CALCIUM-INDEPENDENT PHOSPHOLIPASE A2-GAMMA"/>
    <property type="match status" value="1"/>
</dbReference>
<dbReference type="HOGENOM" id="CLU_000288_144_2_1"/>
<dbReference type="SUPFAM" id="SSF52151">
    <property type="entry name" value="FabD/lysophospholipase-like"/>
    <property type="match status" value="1"/>
</dbReference>
<feature type="domain" description="PNPLA" evidence="5">
    <location>
        <begin position="1"/>
        <end position="213"/>
    </location>
</feature>
<accession>A0A072PRR1</accession>
<dbReference type="STRING" id="1182545.A0A072PRR1"/>
<dbReference type="InterPro" id="IPR002641">
    <property type="entry name" value="PNPLA_dom"/>
</dbReference>
<evidence type="ECO:0000256" key="4">
    <source>
        <dbReference type="PROSITE-ProRule" id="PRU01161"/>
    </source>
</evidence>
<sequence length="365" mass="40674">LLVDGGGIRGISSLLILEFLLDLITQELKRRGVLPDEHSILDPQEVFDFAVGTSTGGLIALMLVKLDMTINECLEQYQILSKQIFRKDRPLWRRIFGSDISKYSASRLQTAVEGLLSRKGLPADMSMRCSSQKNKMIGSVLSHELPSLETRFFCTHECSGPYHLNMMNCDLQLRHAARATSAAPSYFKPMRIQGRQFVDGGYGETNNPSWAAWWHYKQNHNLSSDQTLVMINIGTGTCARTDSEPQAQQRPLWTKLIPNGIVAAQGLMADLAKMATDAEAPASRLWYIADTSPEQLLIERFSVDTGIDTIKLDDWQAATSTNRPSIVEVKTKAYLEKPEVRQSLERAAIALADVYVGRQAASEPQ</sequence>
<dbReference type="PANTHER" id="PTHR24185">
    <property type="entry name" value="CALCIUM-INDEPENDENT PHOSPHOLIPASE A2-GAMMA"/>
    <property type="match status" value="1"/>
</dbReference>
<dbReference type="GeneID" id="25275490"/>
<feature type="active site" description="Nucleophile" evidence="4">
    <location>
        <position position="54"/>
    </location>
</feature>